<name>A0AA38HKQ0_9CUCU</name>
<reference evidence="2" key="1">
    <citation type="journal article" date="2023" name="G3 (Bethesda)">
        <title>Whole genome assemblies of Zophobas morio and Tenebrio molitor.</title>
        <authorList>
            <person name="Kaur S."/>
            <person name="Stinson S.A."/>
            <person name="diCenzo G.C."/>
        </authorList>
    </citation>
    <scope>NUCLEOTIDE SEQUENCE</scope>
    <source>
        <strain evidence="2">QUZm001</strain>
    </source>
</reference>
<gene>
    <name evidence="2" type="ORF">Zmor_002849</name>
</gene>
<dbReference type="EMBL" id="JALNTZ010000010">
    <property type="protein sequence ID" value="KAJ3639490.1"/>
    <property type="molecule type" value="Genomic_DNA"/>
</dbReference>
<evidence type="ECO:0000256" key="1">
    <source>
        <dbReference type="SAM" id="MobiDB-lite"/>
    </source>
</evidence>
<accession>A0AA38HKQ0</accession>
<dbReference type="Proteomes" id="UP001168821">
    <property type="component" value="Unassembled WGS sequence"/>
</dbReference>
<comment type="caution">
    <text evidence="2">The sequence shown here is derived from an EMBL/GenBank/DDBJ whole genome shotgun (WGS) entry which is preliminary data.</text>
</comment>
<dbReference type="AlphaFoldDB" id="A0AA38HKQ0"/>
<keyword evidence="3" id="KW-1185">Reference proteome</keyword>
<proteinExistence type="predicted"/>
<protein>
    <submittedName>
        <fullName evidence="2">Uncharacterized protein</fullName>
    </submittedName>
</protein>
<evidence type="ECO:0000313" key="2">
    <source>
        <dbReference type="EMBL" id="KAJ3639490.1"/>
    </source>
</evidence>
<feature type="region of interest" description="Disordered" evidence="1">
    <location>
        <begin position="378"/>
        <end position="418"/>
    </location>
</feature>
<organism evidence="2 3">
    <name type="scientific">Zophobas morio</name>
    <dbReference type="NCBI Taxonomy" id="2755281"/>
    <lineage>
        <taxon>Eukaryota</taxon>
        <taxon>Metazoa</taxon>
        <taxon>Ecdysozoa</taxon>
        <taxon>Arthropoda</taxon>
        <taxon>Hexapoda</taxon>
        <taxon>Insecta</taxon>
        <taxon>Pterygota</taxon>
        <taxon>Neoptera</taxon>
        <taxon>Endopterygota</taxon>
        <taxon>Coleoptera</taxon>
        <taxon>Polyphaga</taxon>
        <taxon>Cucujiformia</taxon>
        <taxon>Tenebrionidae</taxon>
        <taxon>Zophobas</taxon>
    </lineage>
</organism>
<sequence length="418" mass="48241">MVDEGKKMIKEGNRLIRGLCPLMKAKPICTKPKMTQKRNKIVERGNKMIEEGSKEHKCGWEKCRNCYKEVEIRKHKCYMQWKRQKGGICQTKIKDWQGQPRGKAEDGSKEYKVKGCKNCDREGCTVTFPDKTNKRVKYHIYQCKECKNCVKIPRKTGRASPEFTKGCGAQVKDDSRGDLKIPESKTKNENGYQCLNCGCSFNTTKCSYTQKYLFFDYEAMQETGKHVLTFFIFYPQYLLLSNMEDDSRVFEASLPFVRALKELQILQSKKKKMAEVETKILGDGEISLHYPTAVKTFIGTVAVVKIHDSYHFESRSIGVRRAIVPWEEVACSNVSENTIILQFKPDYAYEKCTVKFFQNSQVNEFISFLPAIQKPAPIPNDSSFSSESDYDDSGNEQTHRLSQENLYQPEVLEDFQEL</sequence>
<evidence type="ECO:0000313" key="3">
    <source>
        <dbReference type="Proteomes" id="UP001168821"/>
    </source>
</evidence>